<evidence type="ECO:0000259" key="22">
    <source>
        <dbReference type="PROSITE" id="PS50171"/>
    </source>
</evidence>
<feature type="domain" description="Matrin-type" evidence="22">
    <location>
        <begin position="413"/>
        <end position="444"/>
    </location>
</feature>
<keyword evidence="19" id="KW-0539">Nucleus</keyword>
<dbReference type="GO" id="GO:0005681">
    <property type="term" value="C:spliceosomal complex"/>
    <property type="evidence" value="ECO:0007669"/>
    <property type="project" value="InterPro"/>
</dbReference>
<dbReference type="InterPro" id="IPR013087">
    <property type="entry name" value="Znf_C2H2_type"/>
</dbReference>
<dbReference type="EC" id="1.7.1.3" evidence="8"/>
<feature type="region of interest" description="Disordered" evidence="21">
    <location>
        <begin position="225"/>
        <end position="249"/>
    </location>
</feature>
<evidence type="ECO:0000256" key="12">
    <source>
        <dbReference type="ARBA" id="ARBA00022617"/>
    </source>
</evidence>
<dbReference type="SUPFAM" id="SSF57667">
    <property type="entry name" value="beta-beta-alpha zinc fingers"/>
    <property type="match status" value="1"/>
</dbReference>
<evidence type="ECO:0000256" key="6">
    <source>
        <dbReference type="ARBA" id="ARBA00008776"/>
    </source>
</evidence>
<feature type="compositionally biased region" description="Polar residues" evidence="21">
    <location>
        <begin position="291"/>
        <end position="309"/>
    </location>
</feature>
<dbReference type="Pfam" id="PF12171">
    <property type="entry name" value="zf-C2H2_jaz"/>
    <property type="match status" value="1"/>
</dbReference>
<evidence type="ECO:0000256" key="17">
    <source>
        <dbReference type="ARBA" id="ARBA00023004"/>
    </source>
</evidence>
<dbReference type="SMART" id="SM01117">
    <property type="entry name" value="Cyt-b5"/>
    <property type="match status" value="1"/>
</dbReference>
<dbReference type="Pfam" id="PF11931">
    <property type="entry name" value="SF3a60_Prp9_C"/>
    <property type="match status" value="1"/>
</dbReference>
<keyword evidence="18" id="KW-0496">Mitochondrion</keyword>
<comment type="similarity">
    <text evidence="6">Belongs to the SF3A3 family.</text>
</comment>
<comment type="cofactor">
    <cofactor evidence="1">
        <name>Mo-molybdopterin</name>
        <dbReference type="ChEBI" id="CHEBI:71302"/>
    </cofactor>
</comment>
<gene>
    <name evidence="24" type="ORF">OEA41_003461</name>
</gene>
<dbReference type="SUPFAM" id="SSF56524">
    <property type="entry name" value="Oxidoreductase molybdopterin-binding domain"/>
    <property type="match status" value="1"/>
</dbReference>
<dbReference type="GO" id="GO:0043546">
    <property type="term" value="F:molybdopterin cofactor binding"/>
    <property type="evidence" value="ECO:0007669"/>
    <property type="project" value="TreeGrafter"/>
</dbReference>
<dbReference type="SUPFAM" id="SSF81296">
    <property type="entry name" value="E set domains"/>
    <property type="match status" value="1"/>
</dbReference>
<feature type="region of interest" description="Disordered" evidence="21">
    <location>
        <begin position="362"/>
        <end position="382"/>
    </location>
</feature>
<dbReference type="InterPro" id="IPR001199">
    <property type="entry name" value="Cyt_B5-like_heme/steroid-bd"/>
</dbReference>
<dbReference type="InterPro" id="IPR031774">
    <property type="entry name" value="SF3A3_dom"/>
</dbReference>
<dbReference type="GO" id="GO:0030151">
    <property type="term" value="F:molybdenum ion binding"/>
    <property type="evidence" value="ECO:0007669"/>
    <property type="project" value="InterPro"/>
</dbReference>
<dbReference type="Proteomes" id="UP001276659">
    <property type="component" value="Unassembled WGS sequence"/>
</dbReference>
<evidence type="ECO:0000256" key="2">
    <source>
        <dbReference type="ARBA" id="ARBA00001970"/>
    </source>
</evidence>
<dbReference type="EC" id="1.8.3.1" evidence="7"/>
<proteinExistence type="inferred from homology"/>
<dbReference type="AlphaFoldDB" id="A0AAD9Z711"/>
<dbReference type="GO" id="GO:0008482">
    <property type="term" value="F:sulfite oxidase activity"/>
    <property type="evidence" value="ECO:0007669"/>
    <property type="project" value="UniProtKB-EC"/>
</dbReference>
<dbReference type="Gene3D" id="3.30.160.60">
    <property type="entry name" value="Classic Zinc Finger"/>
    <property type="match status" value="1"/>
</dbReference>
<dbReference type="InterPro" id="IPR021966">
    <property type="entry name" value="SF3a60_bindingd"/>
</dbReference>
<evidence type="ECO:0000256" key="3">
    <source>
        <dbReference type="ARBA" id="ARBA00004123"/>
    </source>
</evidence>
<reference evidence="24" key="1">
    <citation type="submission" date="2022-11" db="EMBL/GenBank/DDBJ databases">
        <title>Chromosomal genome sequence assembly and mating type (MAT) locus characterization of the leprose asexual lichenized fungus Lepraria neglecta (Nyl.) Erichsen.</title>
        <authorList>
            <person name="Allen J.L."/>
            <person name="Pfeffer B."/>
        </authorList>
    </citation>
    <scope>NUCLEOTIDE SEQUENCE</scope>
    <source>
        <strain evidence="24">Allen 5258</strain>
    </source>
</reference>
<dbReference type="Gene3D" id="3.10.120.10">
    <property type="entry name" value="Cytochrome b5-like heme/steroid binding domain"/>
    <property type="match status" value="1"/>
</dbReference>
<keyword evidence="11" id="KW-0597">Phosphoprotein</keyword>
<evidence type="ECO:0000256" key="8">
    <source>
        <dbReference type="ARBA" id="ARBA00012673"/>
    </source>
</evidence>
<dbReference type="PANTHER" id="PTHR19372:SF7">
    <property type="entry name" value="SULFITE OXIDASE, MITOCHONDRIAL"/>
    <property type="match status" value="1"/>
</dbReference>
<dbReference type="PROSITE" id="PS00028">
    <property type="entry name" value="ZINC_FINGER_C2H2_1"/>
    <property type="match status" value="1"/>
</dbReference>
<keyword evidence="15" id="KW-0862">Zinc</keyword>
<evidence type="ECO:0000256" key="13">
    <source>
        <dbReference type="ARBA" id="ARBA00022723"/>
    </source>
</evidence>
<evidence type="ECO:0000256" key="14">
    <source>
        <dbReference type="ARBA" id="ARBA00022771"/>
    </source>
</evidence>
<dbReference type="SUPFAM" id="SSF55856">
    <property type="entry name" value="Cytochrome b5-like heme/steroid binding domain"/>
    <property type="match status" value="1"/>
</dbReference>
<dbReference type="GO" id="GO:0008270">
    <property type="term" value="F:zinc ion binding"/>
    <property type="evidence" value="ECO:0007669"/>
    <property type="project" value="UniProtKB-KW"/>
</dbReference>
<dbReference type="Pfam" id="PF03404">
    <property type="entry name" value="Mo-co_dimer"/>
    <property type="match status" value="1"/>
</dbReference>
<accession>A0AAD9Z711</accession>
<evidence type="ECO:0000256" key="21">
    <source>
        <dbReference type="SAM" id="MobiDB-lite"/>
    </source>
</evidence>
<evidence type="ECO:0000256" key="16">
    <source>
        <dbReference type="ARBA" id="ARBA00023002"/>
    </source>
</evidence>
<feature type="domain" description="Cytochrome b5 heme-binding" evidence="23">
    <location>
        <begin position="532"/>
        <end position="610"/>
    </location>
</feature>
<keyword evidence="16" id="KW-0560">Oxidoreductase</keyword>
<evidence type="ECO:0000256" key="11">
    <source>
        <dbReference type="ARBA" id="ARBA00022553"/>
    </source>
</evidence>
<dbReference type="InterPro" id="IPR036374">
    <property type="entry name" value="OxRdtase_Mopterin-bd_sf"/>
</dbReference>
<dbReference type="PANTHER" id="PTHR19372">
    <property type="entry name" value="SULFITE REDUCTASE"/>
    <property type="match status" value="1"/>
</dbReference>
<dbReference type="InterPro" id="IPR014756">
    <property type="entry name" value="Ig_E-set"/>
</dbReference>
<dbReference type="Pfam" id="PF16837">
    <property type="entry name" value="SF3A3"/>
    <property type="match status" value="1"/>
</dbReference>
<sequence length="989" mass="112272">MLLEEQRFLHEDLERLEQGISDRVAEDSRHIRDRLNRDHQIAGFLNRIQEQSKRLVDIYNDTEGLRTKEIQSISTGDPFDEFSKQMAEIKDFHKRYPNEPVENLERAYKRKAPGEGESATMEVDNMFTGEEAFGRFLDLTTIHEDYLNLQNIKRVSYLQYLTMFDNFGPPHMTLKRADKSTDAYFNYVGRLADYLESFMRRTRPLEDLDKLFTSVDQDFEKAWEENSVPGWGPDAQPVGPAAPKTEGTGEGVWCPDCEKEFKNDNVYKSHLSGKKHIKAAEARKAQRAANGTPNGETTNGHTNARGSTLQRLKERAIAEREYRVKRLASMMETVRTDTRVNVERKQGMTERERQLELDAMFAESAEAPNRNGDDESDSDGDEKIYNPLKLPLAWDGKPIPYWLYKLHGLGVEFPCEICGNFVYMGRRAFDKHFNEARHIYGLKCLGITNTTLFREITGIEDALKLWDKITRDKKKEKAGGENIVQMEDADGNVMPEKVYYDLQKQGGGLAASITYSPLIHAEAPPDSGDSNTPKIRLAEVHQHGRDAETKWVTKGTRVYDITDWIPGHPGGEVILRAVGGAIDQYWNIFSIHKKQEVYDILESYYIGDVDPQDLVDGQVPVDHVEDPFKNDPKRDEKLMVLTTRPCNAESPEEELGSWCTPNETFYVRNHMWVPEASVGNHKLVIELPDGEEKEYTLEDLKANFQEVKITATLQCSGNRRKHMTQEARSANGLQWGVGAISNAEWKGVRLRDLLADAGLNLNDLPEDAKHAQFIGAEAYGASIPIEKAVDKRGDVLLAYEMNGQPLPPDHGYPMRVLVPGTVAARSVKWVKRIVVSEEESTSQWQRRDYKCFGPNVGAPQAKWDEAPAIQEMPVQSAITSLRNISCHSATDRKLLQVYGLEEDSVAVEGYAWSGGGRKIVRVDISADDGKNWHQAELLLDESLGSKAWAWQRWRWLIPRWQAGRCFVVKAVDEANNVQPAEVGRRHMGT</sequence>
<evidence type="ECO:0000313" key="24">
    <source>
        <dbReference type="EMBL" id="KAK3171377.1"/>
    </source>
</evidence>
<protein>
    <recommendedName>
        <fullName evidence="9">Nitrate reductase [NADPH]</fullName>
        <ecNumber evidence="8">1.7.1.3</ecNumber>
        <ecNumber evidence="7">1.8.3.1</ecNumber>
    </recommendedName>
</protein>
<comment type="subcellular location">
    <subcellularLocation>
        <location evidence="4">Mitochondrion intermembrane space</location>
    </subcellularLocation>
    <subcellularLocation>
        <location evidence="3">Nucleus</location>
    </subcellularLocation>
</comment>
<dbReference type="InterPro" id="IPR005066">
    <property type="entry name" value="MoCF_OxRdtse_dimer"/>
</dbReference>
<dbReference type="InterPro" id="IPR000572">
    <property type="entry name" value="OxRdtase_Mopterin-bd_dom"/>
</dbReference>
<dbReference type="InterPro" id="IPR008335">
    <property type="entry name" value="Mopterin_OxRdtase_euk"/>
</dbReference>
<dbReference type="GO" id="GO:0005758">
    <property type="term" value="C:mitochondrial intermembrane space"/>
    <property type="evidence" value="ECO:0007669"/>
    <property type="project" value="UniProtKB-SubCell"/>
</dbReference>
<evidence type="ECO:0000256" key="19">
    <source>
        <dbReference type="ARBA" id="ARBA00023242"/>
    </source>
</evidence>
<dbReference type="GO" id="GO:0000398">
    <property type="term" value="P:mRNA splicing, via spliceosome"/>
    <property type="evidence" value="ECO:0007669"/>
    <property type="project" value="InterPro"/>
</dbReference>
<evidence type="ECO:0000256" key="18">
    <source>
        <dbReference type="ARBA" id="ARBA00023128"/>
    </source>
</evidence>
<dbReference type="GO" id="GO:0003723">
    <property type="term" value="F:RNA binding"/>
    <property type="evidence" value="ECO:0007669"/>
    <property type="project" value="InterPro"/>
</dbReference>
<evidence type="ECO:0000256" key="1">
    <source>
        <dbReference type="ARBA" id="ARBA00001924"/>
    </source>
</evidence>
<dbReference type="InterPro" id="IPR000690">
    <property type="entry name" value="Matrin/U1-C_Znf_C2H2"/>
</dbReference>
<organism evidence="24 25">
    <name type="scientific">Lepraria neglecta</name>
    <dbReference type="NCBI Taxonomy" id="209136"/>
    <lineage>
        <taxon>Eukaryota</taxon>
        <taxon>Fungi</taxon>
        <taxon>Dikarya</taxon>
        <taxon>Ascomycota</taxon>
        <taxon>Pezizomycotina</taxon>
        <taxon>Lecanoromycetes</taxon>
        <taxon>OSLEUM clade</taxon>
        <taxon>Lecanoromycetidae</taxon>
        <taxon>Lecanorales</taxon>
        <taxon>Lecanorineae</taxon>
        <taxon>Stereocaulaceae</taxon>
        <taxon>Lepraria</taxon>
    </lineage>
</organism>
<dbReference type="Pfam" id="PF00174">
    <property type="entry name" value="Oxidored_molyb"/>
    <property type="match status" value="1"/>
</dbReference>
<dbReference type="InterPro" id="IPR022755">
    <property type="entry name" value="Znf_C2H2_jaz"/>
</dbReference>
<dbReference type="GO" id="GO:0006790">
    <property type="term" value="P:sulfur compound metabolic process"/>
    <property type="evidence" value="ECO:0007669"/>
    <property type="project" value="TreeGrafter"/>
</dbReference>
<comment type="pathway">
    <text evidence="5">Energy metabolism; sulfur metabolism.</text>
</comment>
<keyword evidence="25" id="KW-1185">Reference proteome</keyword>
<feature type="region of interest" description="Disordered" evidence="21">
    <location>
        <begin position="280"/>
        <end position="309"/>
    </location>
</feature>
<evidence type="ECO:0000256" key="20">
    <source>
        <dbReference type="ARBA" id="ARBA00049155"/>
    </source>
</evidence>
<evidence type="ECO:0000256" key="10">
    <source>
        <dbReference type="ARBA" id="ARBA00022505"/>
    </source>
</evidence>
<keyword evidence="13" id="KW-0479">Metal-binding</keyword>
<keyword evidence="14" id="KW-0863">Zinc-finger</keyword>
<dbReference type="Gene3D" id="3.90.420.10">
    <property type="entry name" value="Oxidoreductase, molybdopterin-binding domain"/>
    <property type="match status" value="1"/>
</dbReference>
<evidence type="ECO:0000256" key="5">
    <source>
        <dbReference type="ARBA" id="ARBA00004971"/>
    </source>
</evidence>
<dbReference type="GO" id="GO:0050464">
    <property type="term" value="F:nitrate reductase (NADPH) activity"/>
    <property type="evidence" value="ECO:0007669"/>
    <property type="project" value="UniProtKB-EC"/>
</dbReference>
<evidence type="ECO:0000259" key="23">
    <source>
        <dbReference type="PROSITE" id="PS50255"/>
    </source>
</evidence>
<evidence type="ECO:0000256" key="9">
    <source>
        <dbReference type="ARBA" id="ARBA00015499"/>
    </source>
</evidence>
<dbReference type="InterPro" id="IPR003604">
    <property type="entry name" value="Matrin/U1-like-C_Znf_C2H2"/>
</dbReference>
<dbReference type="PROSITE" id="PS50171">
    <property type="entry name" value="ZF_MATRIN"/>
    <property type="match status" value="1"/>
</dbReference>
<dbReference type="Pfam" id="PF12108">
    <property type="entry name" value="SF3a60_bindingd"/>
    <property type="match status" value="1"/>
</dbReference>
<dbReference type="Pfam" id="PF00173">
    <property type="entry name" value="Cyt-b5"/>
    <property type="match status" value="1"/>
</dbReference>
<dbReference type="GO" id="GO:0020037">
    <property type="term" value="F:heme binding"/>
    <property type="evidence" value="ECO:0007669"/>
    <property type="project" value="TreeGrafter"/>
</dbReference>
<dbReference type="PROSITE" id="PS50255">
    <property type="entry name" value="CYTOCHROME_B5_2"/>
    <property type="match status" value="1"/>
</dbReference>
<evidence type="ECO:0000256" key="4">
    <source>
        <dbReference type="ARBA" id="ARBA00004569"/>
    </source>
</evidence>
<dbReference type="EMBL" id="JASNWA010000008">
    <property type="protein sequence ID" value="KAK3171377.1"/>
    <property type="molecule type" value="Genomic_DNA"/>
</dbReference>
<dbReference type="FunFam" id="3.90.420.10:FF:000002">
    <property type="entry name" value="sulfite oxidase, mitochondrial"/>
    <property type="match status" value="1"/>
</dbReference>
<comment type="catalytic activity">
    <reaction evidence="20">
        <text>nitrite + NADP(+) + H2O = nitrate + NADPH + H(+)</text>
        <dbReference type="Rhea" id="RHEA:19061"/>
        <dbReference type="ChEBI" id="CHEBI:15377"/>
        <dbReference type="ChEBI" id="CHEBI:15378"/>
        <dbReference type="ChEBI" id="CHEBI:16301"/>
        <dbReference type="ChEBI" id="CHEBI:17632"/>
        <dbReference type="ChEBI" id="CHEBI:57783"/>
        <dbReference type="ChEBI" id="CHEBI:58349"/>
        <dbReference type="EC" id="1.7.1.3"/>
    </reaction>
</comment>
<evidence type="ECO:0000313" key="25">
    <source>
        <dbReference type="Proteomes" id="UP001276659"/>
    </source>
</evidence>
<evidence type="ECO:0000256" key="15">
    <source>
        <dbReference type="ARBA" id="ARBA00022833"/>
    </source>
</evidence>
<dbReference type="FunFam" id="3.10.120.10:FF:000007">
    <property type="entry name" value="Sulfite oxidase, mitochondrial"/>
    <property type="match status" value="1"/>
</dbReference>
<dbReference type="InterPro" id="IPR036400">
    <property type="entry name" value="Cyt_B5-like_heme/steroid_sf"/>
</dbReference>
<dbReference type="InterPro" id="IPR036236">
    <property type="entry name" value="Znf_C2H2_sf"/>
</dbReference>
<dbReference type="Gene3D" id="2.60.40.650">
    <property type="match status" value="1"/>
</dbReference>
<dbReference type="PRINTS" id="PR00407">
    <property type="entry name" value="EUMOPTERIN"/>
</dbReference>
<keyword evidence="12" id="KW-0349">Heme</keyword>
<keyword evidence="17" id="KW-0408">Iron</keyword>
<dbReference type="SMART" id="SM00451">
    <property type="entry name" value="ZnF_U1"/>
    <property type="match status" value="1"/>
</dbReference>
<comment type="cofactor">
    <cofactor evidence="2">
        <name>heme b</name>
        <dbReference type="ChEBI" id="CHEBI:60344"/>
    </cofactor>
</comment>
<name>A0AAD9Z711_9LECA</name>
<dbReference type="InterPro" id="IPR024598">
    <property type="entry name" value="SF3a60/Prp9_C"/>
</dbReference>
<evidence type="ECO:0000256" key="7">
    <source>
        <dbReference type="ARBA" id="ARBA00012505"/>
    </source>
</evidence>
<comment type="caution">
    <text evidence="24">The sequence shown here is derived from an EMBL/GenBank/DDBJ whole genome shotgun (WGS) entry which is preliminary data.</text>
</comment>
<keyword evidence="10" id="KW-0500">Molybdenum</keyword>